<dbReference type="AlphaFoldDB" id="A0A7S9DXC5"/>
<proteinExistence type="predicted"/>
<dbReference type="Gene3D" id="1.10.340.30">
    <property type="entry name" value="Hypothetical protein, domain 2"/>
    <property type="match status" value="1"/>
</dbReference>
<evidence type="ECO:0000313" key="2">
    <source>
        <dbReference type="EMBL" id="QPG05684.1"/>
    </source>
</evidence>
<feature type="binding site" evidence="1">
    <location>
        <position position="21"/>
    </location>
    <ligand>
        <name>Zn(2+)</name>
        <dbReference type="ChEBI" id="CHEBI:29105"/>
    </ligand>
</feature>
<dbReference type="RefSeq" id="WP_195810768.1">
    <property type="nucleotide sequence ID" value="NZ_CP064795.1"/>
</dbReference>
<dbReference type="GO" id="GO:0008725">
    <property type="term" value="F:DNA-3-methyladenine glycosylase activity"/>
    <property type="evidence" value="ECO:0007669"/>
    <property type="project" value="InterPro"/>
</dbReference>
<organism evidence="2 3">
    <name type="scientific">Salinimonas marina</name>
    <dbReference type="NCBI Taxonomy" id="2785918"/>
    <lineage>
        <taxon>Bacteria</taxon>
        <taxon>Pseudomonadati</taxon>
        <taxon>Pseudomonadota</taxon>
        <taxon>Gammaproteobacteria</taxon>
        <taxon>Alteromonadales</taxon>
        <taxon>Alteromonadaceae</taxon>
        <taxon>Alteromonas/Salinimonas group</taxon>
        <taxon>Salinimonas</taxon>
    </lineage>
</organism>
<keyword evidence="3" id="KW-1185">Reference proteome</keyword>
<name>A0A7S9DXC5_9ALTE</name>
<dbReference type="GO" id="GO:0006284">
    <property type="term" value="P:base-excision repair"/>
    <property type="evidence" value="ECO:0007669"/>
    <property type="project" value="InterPro"/>
</dbReference>
<accession>A0A7S9DXC5</accession>
<feature type="binding site" evidence="1">
    <location>
        <position position="8"/>
    </location>
    <ligand>
        <name>Zn(2+)</name>
        <dbReference type="ChEBI" id="CHEBI:29105"/>
    </ligand>
</feature>
<dbReference type="SUPFAM" id="SSF48150">
    <property type="entry name" value="DNA-glycosylase"/>
    <property type="match status" value="1"/>
</dbReference>
<dbReference type="PANTHER" id="PTHR30037">
    <property type="entry name" value="DNA-3-METHYLADENINE GLYCOSYLASE 1"/>
    <property type="match status" value="1"/>
</dbReference>
<sequence>MKEQPIRCAWVTADPIYRQYHDTVWGRPETDSQMLFKKLCLDGQQAGLSWLTILKKQANYEAAFYNFEPGRIIQMTDKDIEQQMLNTGIIRNRLKIKSIIKNAHGYLKIEEQQPFNEFIWQFTQGKTLINHWSSAREVPVSSAESKAMAKALKSYGFTFVGETICYAFMQATGMVMDHEAGCHCYTAACREALA</sequence>
<evidence type="ECO:0000256" key="1">
    <source>
        <dbReference type="PIRSR" id="PIRSR604597-1"/>
    </source>
</evidence>
<gene>
    <name evidence="2" type="ORF">IT774_16720</name>
</gene>
<dbReference type="Proteomes" id="UP000595095">
    <property type="component" value="Chromosome"/>
</dbReference>
<dbReference type="NCBIfam" id="TIGR00624">
    <property type="entry name" value="tag"/>
    <property type="match status" value="1"/>
</dbReference>
<evidence type="ECO:0000313" key="3">
    <source>
        <dbReference type="Proteomes" id="UP000595095"/>
    </source>
</evidence>
<feature type="binding site" evidence="1">
    <location>
        <position position="178"/>
    </location>
    <ligand>
        <name>Zn(2+)</name>
        <dbReference type="ChEBI" id="CHEBI:29105"/>
    </ligand>
</feature>
<dbReference type="InterPro" id="IPR005019">
    <property type="entry name" value="Adenine_glyco"/>
</dbReference>
<dbReference type="Pfam" id="PF03352">
    <property type="entry name" value="Adenine_glyco"/>
    <property type="match status" value="1"/>
</dbReference>
<keyword evidence="1" id="KW-0479">Metal-binding</keyword>
<dbReference type="InterPro" id="IPR011257">
    <property type="entry name" value="DNA_glycosylase"/>
</dbReference>
<dbReference type="PANTHER" id="PTHR30037:SF4">
    <property type="entry name" value="DNA-3-METHYLADENINE GLYCOSYLASE I"/>
    <property type="match status" value="1"/>
</dbReference>
<dbReference type="KEGG" id="smaa:IT774_16720"/>
<dbReference type="InterPro" id="IPR004597">
    <property type="entry name" value="Tag"/>
</dbReference>
<dbReference type="EMBL" id="CP064795">
    <property type="protein sequence ID" value="QPG05684.1"/>
    <property type="molecule type" value="Genomic_DNA"/>
</dbReference>
<keyword evidence="1" id="KW-0862">Zinc</keyword>
<dbReference type="GO" id="GO:0046872">
    <property type="term" value="F:metal ion binding"/>
    <property type="evidence" value="ECO:0007669"/>
    <property type="project" value="UniProtKB-KW"/>
</dbReference>
<feature type="binding site" evidence="1">
    <location>
        <position position="182"/>
    </location>
    <ligand>
        <name>Zn(2+)</name>
        <dbReference type="ChEBI" id="CHEBI:29105"/>
    </ligand>
</feature>
<reference evidence="2 3" key="1">
    <citation type="submission" date="2020-11" db="EMBL/GenBank/DDBJ databases">
        <title>Complete genome sequence for Salinimonas sp. strain G2-b.</title>
        <authorList>
            <person name="Park S.-J."/>
        </authorList>
    </citation>
    <scope>NUCLEOTIDE SEQUENCE [LARGE SCALE GENOMIC DNA]</scope>
    <source>
        <strain evidence="2 3">G2-b</strain>
    </source>
</reference>
<protein>
    <submittedName>
        <fullName evidence="2">DNA-3-methyladenine glycosylase I</fullName>
    </submittedName>
</protein>
<dbReference type="InterPro" id="IPR052891">
    <property type="entry name" value="DNA-3mA_glycosylase"/>
</dbReference>